<dbReference type="GO" id="GO:0031410">
    <property type="term" value="C:cytoplasmic vesicle"/>
    <property type="evidence" value="ECO:0007669"/>
    <property type="project" value="TreeGrafter"/>
</dbReference>
<dbReference type="Gene3D" id="3.30.450.200">
    <property type="match status" value="1"/>
</dbReference>
<dbReference type="FunFam" id="3.40.50.11500:FF:000006">
    <property type="entry name" value="SET binding factor 2"/>
    <property type="match status" value="1"/>
</dbReference>
<evidence type="ECO:0000256" key="1">
    <source>
        <dbReference type="SAM" id="MobiDB-lite"/>
    </source>
</evidence>
<feature type="non-terminal residue" evidence="3">
    <location>
        <position position="1"/>
    </location>
</feature>
<dbReference type="Pfam" id="PF03456">
    <property type="entry name" value="uDENN"/>
    <property type="match status" value="1"/>
</dbReference>
<dbReference type="InterPro" id="IPR037516">
    <property type="entry name" value="Tripartite_DENN"/>
</dbReference>
<sequence>QNVVYELCADESVHTAAFDYVKTNPAILGRAYRSVCPKISCLVACNLRSDVVFLFCSFFVREISSCFCIFPAGLWPILCGMEAINQSTSPSTSSTPTNSRRDSTTSSPLDFLDGSGEAGVAIEINNNGSAADIPSPGTTMDSREQMRIDFYLLARGTRRFSSIGGYTTLEPRSYYYHQRGKSLPGSALRFHMRSGCSDEERDARRLSSITCSSSDTSYLERRGSAFELGIPVPPSFPHKSRSKGRFDPDTSMAEEPWDFYYPIDIQVIQPTPEVSPCGSERTLYDHPMEIAPQGLMPPSRAPLATMSSVGGSLTDYPDFDDIHSVGSDSVFLDEGEELDTEDEVEGFSTDSEDDAYDREFYRQRLPSSSCQKSFSRVGHWGVAGSNGYRPKRRLSAPGCHYQHHNQKNKSVCATISAKVAETSNVCERVDSNADTTDFPTSSRSCERLDVRESLSTSSSDTQQQLTSSPHRGVKSWVLLISRLHLKEQNVITDGTNLALLFPAMSRLADYFVIVGYDHEKEMELFYRDFLRKDWSDTPFIEGIEWFCQPQGWALSTERQEPRFFVSVLTDIDANRHYCACLCFNETVAITPSKPVDEEEDTVEGENSHPRSLTGSLNRSLATITHHSIMYAPKCLVLVSRLDYIETFRSCLGIIYTVYVENIGVPLETLVGNILGCIQVPPPGGPQVRFSIGAGDRQALQPPLSPSLPVTHTAVNLLFQQLGIRNVLVLFCAIMTEHKILFHSKSYTRLTEGCRALTALMYPFRYSHVYIPLLPAALVEVLSTPTPFIMGVHSSLKAEVAELMDVIVADLDGGSITVPDGVSLPLLPEPLLSHTQESLSLVLQPELSCADHAFPPGAVRSTQSAMLDKEIRSVFMRTFAQLLQGYRSCLTIIRIHPRPVITFHK</sequence>
<evidence type="ECO:0000313" key="3">
    <source>
        <dbReference type="EMBL" id="KAJ9585117.1"/>
    </source>
</evidence>
<dbReference type="PROSITE" id="PS50211">
    <property type="entry name" value="DENN"/>
    <property type="match status" value="1"/>
</dbReference>
<comment type="caution">
    <text evidence="3">The sequence shown here is derived from an EMBL/GenBank/DDBJ whole genome shotgun (WGS) entry which is preliminary data.</text>
</comment>
<dbReference type="SMART" id="SM00800">
    <property type="entry name" value="uDENN"/>
    <property type="match status" value="1"/>
</dbReference>
<keyword evidence="4" id="KW-1185">Reference proteome</keyword>
<accession>A0AAD8ECV0</accession>
<organism evidence="3 4">
    <name type="scientific">Diploptera punctata</name>
    <name type="common">Pacific beetle cockroach</name>
    <dbReference type="NCBI Taxonomy" id="6984"/>
    <lineage>
        <taxon>Eukaryota</taxon>
        <taxon>Metazoa</taxon>
        <taxon>Ecdysozoa</taxon>
        <taxon>Arthropoda</taxon>
        <taxon>Hexapoda</taxon>
        <taxon>Insecta</taxon>
        <taxon>Pterygota</taxon>
        <taxon>Neoptera</taxon>
        <taxon>Polyneoptera</taxon>
        <taxon>Dictyoptera</taxon>
        <taxon>Blattodea</taxon>
        <taxon>Blaberoidea</taxon>
        <taxon>Blaberidae</taxon>
        <taxon>Diplopterinae</taxon>
        <taxon>Diploptera</taxon>
    </lineage>
</organism>
<gene>
    <name evidence="3" type="ORF">L9F63_003069</name>
</gene>
<evidence type="ECO:0000259" key="2">
    <source>
        <dbReference type="PROSITE" id="PS50211"/>
    </source>
</evidence>
<proteinExistence type="predicted"/>
<dbReference type="InterPro" id="IPR005113">
    <property type="entry name" value="uDENN_dom"/>
</dbReference>
<feature type="domain" description="UDENN" evidence="2">
    <location>
        <begin position="509"/>
        <end position="904"/>
    </location>
</feature>
<dbReference type="Pfam" id="PF02141">
    <property type="entry name" value="DENN"/>
    <property type="match status" value="1"/>
</dbReference>
<dbReference type="EMBL" id="JASPKZ010007297">
    <property type="protein sequence ID" value="KAJ9585117.1"/>
    <property type="molecule type" value="Genomic_DNA"/>
</dbReference>
<dbReference type="InterPro" id="IPR043153">
    <property type="entry name" value="DENN_C"/>
</dbReference>
<dbReference type="PANTHER" id="PTHR12296:SF16">
    <property type="entry name" value="C-MYC PROMOTER-BINDING PROTEIN"/>
    <property type="match status" value="1"/>
</dbReference>
<dbReference type="InterPro" id="IPR051696">
    <property type="entry name" value="DENN_Domain_GEFs"/>
</dbReference>
<dbReference type="GO" id="GO:0032483">
    <property type="term" value="P:regulation of Rab protein signal transduction"/>
    <property type="evidence" value="ECO:0007669"/>
    <property type="project" value="TreeGrafter"/>
</dbReference>
<dbReference type="SMART" id="SM00799">
    <property type="entry name" value="DENN"/>
    <property type="match status" value="1"/>
</dbReference>
<evidence type="ECO:0000313" key="4">
    <source>
        <dbReference type="Proteomes" id="UP001233999"/>
    </source>
</evidence>
<feature type="region of interest" description="Disordered" evidence="1">
    <location>
        <begin position="87"/>
        <end position="108"/>
    </location>
</feature>
<dbReference type="InterPro" id="IPR001194">
    <property type="entry name" value="cDENN_dom"/>
</dbReference>
<reference evidence="3" key="1">
    <citation type="journal article" date="2023" name="IScience">
        <title>Live-bearing cockroach genome reveals convergent evolutionary mechanisms linked to viviparity in insects and beyond.</title>
        <authorList>
            <person name="Fouks B."/>
            <person name="Harrison M.C."/>
            <person name="Mikhailova A.A."/>
            <person name="Marchal E."/>
            <person name="English S."/>
            <person name="Carruthers M."/>
            <person name="Jennings E.C."/>
            <person name="Chiamaka E.L."/>
            <person name="Frigard R.A."/>
            <person name="Pippel M."/>
            <person name="Attardo G.M."/>
            <person name="Benoit J.B."/>
            <person name="Bornberg-Bauer E."/>
            <person name="Tobe S.S."/>
        </authorList>
    </citation>
    <scope>NUCLEOTIDE SEQUENCE</scope>
    <source>
        <strain evidence="3">Stay&amp;Tobe</strain>
    </source>
</reference>
<name>A0AAD8ECV0_DIPPU</name>
<protein>
    <recommendedName>
        <fullName evidence="2">UDENN domain-containing protein</fullName>
    </recommendedName>
</protein>
<feature type="non-terminal residue" evidence="3">
    <location>
        <position position="904"/>
    </location>
</feature>
<dbReference type="Proteomes" id="UP001233999">
    <property type="component" value="Unassembled WGS sequence"/>
</dbReference>
<dbReference type="AlphaFoldDB" id="A0AAD8ECV0"/>
<dbReference type="PANTHER" id="PTHR12296">
    <property type="entry name" value="DENN DOMAIN-CONTAINING PROTEIN 4"/>
    <property type="match status" value="1"/>
</dbReference>
<feature type="region of interest" description="Disordered" evidence="1">
    <location>
        <begin position="594"/>
        <end position="614"/>
    </location>
</feature>
<dbReference type="GO" id="GO:0005085">
    <property type="term" value="F:guanyl-nucleotide exchange factor activity"/>
    <property type="evidence" value="ECO:0007669"/>
    <property type="project" value="UniProtKB-ARBA"/>
</dbReference>
<dbReference type="Gene3D" id="3.40.50.11500">
    <property type="match status" value="1"/>
</dbReference>
<reference evidence="3" key="2">
    <citation type="submission" date="2023-05" db="EMBL/GenBank/DDBJ databases">
        <authorList>
            <person name="Fouks B."/>
        </authorList>
    </citation>
    <scope>NUCLEOTIDE SEQUENCE</scope>
    <source>
        <strain evidence="3">Stay&amp;Tobe</strain>
        <tissue evidence="3">Testes</tissue>
    </source>
</reference>